<evidence type="ECO:0000256" key="1">
    <source>
        <dbReference type="ARBA" id="ARBA00022679"/>
    </source>
</evidence>
<keyword evidence="1 4" id="KW-0808">Transferase</keyword>
<dbReference type="PROSITE" id="PS51186">
    <property type="entry name" value="GNAT"/>
    <property type="match status" value="1"/>
</dbReference>
<protein>
    <submittedName>
        <fullName evidence="4">GNAT family N-acetyltransferase</fullName>
        <ecNumber evidence="4">2.3.1.-</ecNumber>
    </submittedName>
</protein>
<dbReference type="Proteomes" id="UP001589896">
    <property type="component" value="Unassembled WGS sequence"/>
</dbReference>
<gene>
    <name evidence="4" type="ORF">ACFFGH_33770</name>
</gene>
<dbReference type="RefSeq" id="WP_386677220.1">
    <property type="nucleotide sequence ID" value="NZ_JBHLTG010000019.1"/>
</dbReference>
<accession>A0ABV6S275</accession>
<dbReference type="InterPro" id="IPR016181">
    <property type="entry name" value="Acyl_CoA_acyltransferase"/>
</dbReference>
<dbReference type="InterPro" id="IPR000182">
    <property type="entry name" value="GNAT_dom"/>
</dbReference>
<evidence type="ECO:0000313" key="5">
    <source>
        <dbReference type="Proteomes" id="UP001589896"/>
    </source>
</evidence>
<proteinExistence type="predicted"/>
<evidence type="ECO:0000313" key="4">
    <source>
        <dbReference type="EMBL" id="MFC0682827.1"/>
    </source>
</evidence>
<dbReference type="EC" id="2.3.1.-" evidence="4"/>
<dbReference type="EMBL" id="JBHLTG010000019">
    <property type="protein sequence ID" value="MFC0682827.1"/>
    <property type="molecule type" value="Genomic_DNA"/>
</dbReference>
<keyword evidence="5" id="KW-1185">Reference proteome</keyword>
<evidence type="ECO:0000259" key="3">
    <source>
        <dbReference type="PROSITE" id="PS51186"/>
    </source>
</evidence>
<dbReference type="SUPFAM" id="SSF55729">
    <property type="entry name" value="Acyl-CoA N-acyltransferases (Nat)"/>
    <property type="match status" value="1"/>
</dbReference>
<sequence length="189" mass="19947">MSMQVRIAGAADAGALAEVAAATFALACPPGTKQADIDDFVASNLSRERFDRYLADPARVLLLAELDAAPVGYTMLVLGEPADPDVAAAITLRPPAELSKCYVLPAQHGGGIAAALVERSVAEAAARGAAGVWLGVNQHNARANRFYEKSGFRVVGTKRFRVGAQLHDDFVRERPVPRDGWSHDLPGGS</sequence>
<reference evidence="4 5" key="1">
    <citation type="submission" date="2024-09" db="EMBL/GenBank/DDBJ databases">
        <authorList>
            <person name="Sun Q."/>
            <person name="Mori K."/>
        </authorList>
    </citation>
    <scope>NUCLEOTIDE SEQUENCE [LARGE SCALE GENOMIC DNA]</scope>
    <source>
        <strain evidence="4 5">KCTC 23076</strain>
    </source>
</reference>
<name>A0ABV6S275_9GAMM</name>
<dbReference type="InterPro" id="IPR050832">
    <property type="entry name" value="Bact_Acetyltransf"/>
</dbReference>
<dbReference type="Gene3D" id="3.40.630.30">
    <property type="match status" value="1"/>
</dbReference>
<evidence type="ECO:0000256" key="2">
    <source>
        <dbReference type="ARBA" id="ARBA00023315"/>
    </source>
</evidence>
<dbReference type="Pfam" id="PF00583">
    <property type="entry name" value="Acetyltransf_1"/>
    <property type="match status" value="1"/>
</dbReference>
<dbReference type="GO" id="GO:0016746">
    <property type="term" value="F:acyltransferase activity"/>
    <property type="evidence" value="ECO:0007669"/>
    <property type="project" value="UniProtKB-KW"/>
</dbReference>
<comment type="caution">
    <text evidence="4">The sequence shown here is derived from an EMBL/GenBank/DDBJ whole genome shotgun (WGS) entry which is preliminary data.</text>
</comment>
<organism evidence="4 5">
    <name type="scientific">Lysobacter korlensis</name>
    <dbReference type="NCBI Taxonomy" id="553636"/>
    <lineage>
        <taxon>Bacteria</taxon>
        <taxon>Pseudomonadati</taxon>
        <taxon>Pseudomonadota</taxon>
        <taxon>Gammaproteobacteria</taxon>
        <taxon>Lysobacterales</taxon>
        <taxon>Lysobacteraceae</taxon>
        <taxon>Lysobacter</taxon>
    </lineage>
</organism>
<dbReference type="PANTHER" id="PTHR43877">
    <property type="entry name" value="AMINOALKYLPHOSPHONATE N-ACETYLTRANSFERASE-RELATED-RELATED"/>
    <property type="match status" value="1"/>
</dbReference>
<keyword evidence="2 4" id="KW-0012">Acyltransferase</keyword>
<feature type="domain" description="N-acetyltransferase" evidence="3">
    <location>
        <begin position="3"/>
        <end position="177"/>
    </location>
</feature>